<dbReference type="RefSeq" id="XP_022248169.1">
    <property type="nucleotide sequence ID" value="XM_022392461.1"/>
</dbReference>
<dbReference type="InterPro" id="IPR002126">
    <property type="entry name" value="Cadherin-like_dom"/>
</dbReference>
<keyword evidence="6 10" id="KW-0472">Membrane</keyword>
<feature type="domain" description="Cadherin" evidence="11">
    <location>
        <begin position="340"/>
        <end position="436"/>
    </location>
</feature>
<sequence>MISLLTLADNRCYLTNGGSSETFTVNEELPVDYVLGKLQVGGNAGKDGDIVLSLDDDNLPISIEPYTKNLVLRQRLDKEGVDGVQSLSVDVSCSKVGKNDPSITIPVRIIVTDANDNVPKFVGTPYSLNLSEVTVVGTVVMQNIKAIDVDQAGPFSTVEYYVKRGPYSHILAFDNRLEGHLVLTAPLDFETLPKFSITIKAQDQGDPPKSAFTTLTVHVLDADDQNPQFQADKYTTVLPENIRTGTQLTILPSQIRAEDPDVGITAPIEYYFNSNSEEYSYFELDRNSGKVSIKRPLPQNLPLPLTLVIRATQVDNKDRYSLTTLTVTTNRPIPTVLKFLQTAYVTTVLESTPPGAVILTIQTSKSTDTNVRFQLLDDPDEQFAVRNTGEVIIAKPLDFENQQQFALRVMASDGRQSDVALLNITVMNVNDNDPVFMESQYTFLVKDSEIRIGTLVGKVEVRDGDIGDTVDLSIKGPFSKVFAVSNRGELRIRNLEFLNTSVCHVFIVATDNGVPPRQTSVPVTVQFPENMLLGSVMKPNRKDNPFVLMVVFGVLLGTLLVVIVTLTIYILKNKQYRDRLPTIMTSNGQPPINKMSSYMTTVHPSRKPPEQPQSQTNPVGVENPIFKMSNLREAEATDAAIPTDHHSVKTSQRQESGSRGPLTHAGHRQSSHETRGETSQENVANGHVRNVVKNPNHSKIHNIHWPNGSIPRRVKKLSWEDERTNMTELDPDVSVTPLPKSSQSDGRPDLTMYF</sequence>
<dbReference type="InterPro" id="IPR015919">
    <property type="entry name" value="Cadherin-like_sf"/>
</dbReference>
<dbReference type="PROSITE" id="PS50268">
    <property type="entry name" value="CADHERIN_2"/>
    <property type="match status" value="4"/>
</dbReference>
<evidence type="ECO:0000256" key="8">
    <source>
        <dbReference type="PROSITE-ProRule" id="PRU00043"/>
    </source>
</evidence>
<feature type="domain" description="Cadherin" evidence="11">
    <location>
        <begin position="62"/>
        <end position="121"/>
    </location>
</feature>
<accession>A0ABM1SX13</accession>
<dbReference type="Gene3D" id="2.60.40.60">
    <property type="entry name" value="Cadherins"/>
    <property type="match status" value="5"/>
</dbReference>
<dbReference type="SMART" id="SM00112">
    <property type="entry name" value="CA"/>
    <property type="match status" value="5"/>
</dbReference>
<proteinExistence type="predicted"/>
<dbReference type="SUPFAM" id="SSF49313">
    <property type="entry name" value="Cadherin-like"/>
    <property type="match status" value="4"/>
</dbReference>
<keyword evidence="4 8" id="KW-0106">Calcium</keyword>
<evidence type="ECO:0000256" key="7">
    <source>
        <dbReference type="ARBA" id="ARBA00023180"/>
    </source>
</evidence>
<keyword evidence="3" id="KW-0677">Repeat</keyword>
<dbReference type="InterPro" id="IPR050174">
    <property type="entry name" value="Protocadherin/Cadherin-CA"/>
</dbReference>
<organism evidence="12 13">
    <name type="scientific">Limulus polyphemus</name>
    <name type="common">Atlantic horseshoe crab</name>
    <dbReference type="NCBI Taxonomy" id="6850"/>
    <lineage>
        <taxon>Eukaryota</taxon>
        <taxon>Metazoa</taxon>
        <taxon>Ecdysozoa</taxon>
        <taxon>Arthropoda</taxon>
        <taxon>Chelicerata</taxon>
        <taxon>Merostomata</taxon>
        <taxon>Xiphosura</taxon>
        <taxon>Limulidae</taxon>
        <taxon>Limulus</taxon>
    </lineage>
</organism>
<evidence type="ECO:0000256" key="3">
    <source>
        <dbReference type="ARBA" id="ARBA00022737"/>
    </source>
</evidence>
<keyword evidence="2 10" id="KW-0812">Transmembrane</keyword>
<dbReference type="PRINTS" id="PR00205">
    <property type="entry name" value="CADHERIN"/>
</dbReference>
<feature type="region of interest" description="Disordered" evidence="9">
    <location>
        <begin position="730"/>
        <end position="754"/>
    </location>
</feature>
<keyword evidence="12" id="KW-1185">Reference proteome</keyword>
<feature type="compositionally biased region" description="Polar residues" evidence="9">
    <location>
        <begin position="587"/>
        <end position="603"/>
    </location>
</feature>
<evidence type="ECO:0000256" key="5">
    <source>
        <dbReference type="ARBA" id="ARBA00022989"/>
    </source>
</evidence>
<dbReference type="CDD" id="cd11304">
    <property type="entry name" value="Cadherin_repeat"/>
    <property type="match status" value="5"/>
</dbReference>
<evidence type="ECO:0000313" key="13">
    <source>
        <dbReference type="RefSeq" id="XP_022248169.1"/>
    </source>
</evidence>
<gene>
    <name evidence="13" type="primary">LOC106464689</name>
</gene>
<reference evidence="13" key="1">
    <citation type="submission" date="2025-08" db="UniProtKB">
        <authorList>
            <consortium name="RefSeq"/>
        </authorList>
    </citation>
    <scope>IDENTIFICATION</scope>
    <source>
        <tissue evidence="13">Muscle</tissue>
    </source>
</reference>
<dbReference type="PANTHER" id="PTHR24028:SF146">
    <property type="entry name" value="CADHERIN 96CB, ISOFORM D-RELATED"/>
    <property type="match status" value="1"/>
</dbReference>
<dbReference type="GeneID" id="106464689"/>
<feature type="domain" description="Cadherin" evidence="11">
    <location>
        <begin position="122"/>
        <end position="229"/>
    </location>
</feature>
<evidence type="ECO:0000256" key="1">
    <source>
        <dbReference type="ARBA" id="ARBA00004167"/>
    </source>
</evidence>
<evidence type="ECO:0000259" key="11">
    <source>
        <dbReference type="PROSITE" id="PS50268"/>
    </source>
</evidence>
<dbReference type="PROSITE" id="PS00232">
    <property type="entry name" value="CADHERIN_1"/>
    <property type="match status" value="1"/>
</dbReference>
<feature type="region of interest" description="Disordered" evidence="9">
    <location>
        <begin position="638"/>
        <end position="684"/>
    </location>
</feature>
<keyword evidence="5 10" id="KW-1133">Transmembrane helix</keyword>
<dbReference type="Pfam" id="PF00028">
    <property type="entry name" value="Cadherin"/>
    <property type="match status" value="2"/>
</dbReference>
<comment type="subcellular location">
    <subcellularLocation>
        <location evidence="1">Membrane</location>
        <topology evidence="1">Single-pass membrane protein</topology>
    </subcellularLocation>
</comment>
<name>A0ABM1SX13_LIMPO</name>
<evidence type="ECO:0000256" key="4">
    <source>
        <dbReference type="ARBA" id="ARBA00022837"/>
    </source>
</evidence>
<evidence type="ECO:0000256" key="9">
    <source>
        <dbReference type="SAM" id="MobiDB-lite"/>
    </source>
</evidence>
<keyword evidence="7" id="KW-0325">Glycoprotein</keyword>
<feature type="transmembrane region" description="Helical" evidence="10">
    <location>
        <begin position="546"/>
        <end position="571"/>
    </location>
</feature>
<evidence type="ECO:0000256" key="10">
    <source>
        <dbReference type="SAM" id="Phobius"/>
    </source>
</evidence>
<dbReference type="PANTHER" id="PTHR24028">
    <property type="entry name" value="CADHERIN-87A"/>
    <property type="match status" value="1"/>
</dbReference>
<evidence type="ECO:0000256" key="2">
    <source>
        <dbReference type="ARBA" id="ARBA00022692"/>
    </source>
</evidence>
<feature type="domain" description="Cadherin" evidence="11">
    <location>
        <begin position="230"/>
        <end position="336"/>
    </location>
</feature>
<dbReference type="InterPro" id="IPR020894">
    <property type="entry name" value="Cadherin_CS"/>
</dbReference>
<evidence type="ECO:0000313" key="12">
    <source>
        <dbReference type="Proteomes" id="UP000694941"/>
    </source>
</evidence>
<dbReference type="Proteomes" id="UP000694941">
    <property type="component" value="Unplaced"/>
</dbReference>
<protein>
    <submittedName>
        <fullName evidence="13">Protocadherin Fat 4-like</fullName>
    </submittedName>
</protein>
<evidence type="ECO:0000256" key="6">
    <source>
        <dbReference type="ARBA" id="ARBA00023136"/>
    </source>
</evidence>
<feature type="region of interest" description="Disordered" evidence="9">
    <location>
        <begin position="587"/>
        <end position="622"/>
    </location>
</feature>